<gene>
    <name evidence="2" type="ORF">IAB04_03805</name>
</gene>
<dbReference type="Gene3D" id="2.60.40.1190">
    <property type="match status" value="1"/>
</dbReference>
<evidence type="ECO:0000259" key="1">
    <source>
        <dbReference type="Pfam" id="PF06452"/>
    </source>
</evidence>
<evidence type="ECO:0000313" key="3">
    <source>
        <dbReference type="Proteomes" id="UP000824111"/>
    </source>
</evidence>
<accession>A0A9D1LUU3</accession>
<name>A0A9D1LUU3_9FIRM</name>
<dbReference type="AlphaFoldDB" id="A0A9D1LUU3"/>
<dbReference type="Pfam" id="PF06452">
    <property type="entry name" value="CBM9_1"/>
    <property type="match status" value="1"/>
</dbReference>
<reference evidence="2" key="1">
    <citation type="submission" date="2020-10" db="EMBL/GenBank/DDBJ databases">
        <authorList>
            <person name="Gilroy R."/>
        </authorList>
    </citation>
    <scope>NUCLEOTIDE SEQUENCE</scope>
    <source>
        <strain evidence="2">ChiSjej4B22-9803</strain>
    </source>
</reference>
<proteinExistence type="predicted"/>
<protein>
    <recommendedName>
        <fullName evidence="1">Carbohydrate-binding domain-containing protein</fullName>
    </recommendedName>
</protein>
<dbReference type="GO" id="GO:0016052">
    <property type="term" value="P:carbohydrate catabolic process"/>
    <property type="evidence" value="ECO:0007669"/>
    <property type="project" value="InterPro"/>
</dbReference>
<dbReference type="GO" id="GO:0004553">
    <property type="term" value="F:hydrolase activity, hydrolyzing O-glycosyl compounds"/>
    <property type="evidence" value="ECO:0007669"/>
    <property type="project" value="InterPro"/>
</dbReference>
<organism evidence="2 3">
    <name type="scientific">Candidatus Avimonoglobus intestinipullorum</name>
    <dbReference type="NCBI Taxonomy" id="2840699"/>
    <lineage>
        <taxon>Bacteria</taxon>
        <taxon>Bacillati</taxon>
        <taxon>Bacillota</taxon>
        <taxon>Clostridia</taxon>
        <taxon>Eubacteriales</taxon>
        <taxon>Candidatus Avimonoglobus</taxon>
    </lineage>
</organism>
<dbReference type="SUPFAM" id="SSF49344">
    <property type="entry name" value="CBD9-like"/>
    <property type="match status" value="1"/>
</dbReference>
<dbReference type="CDD" id="cd09621">
    <property type="entry name" value="CBM9_like_5"/>
    <property type="match status" value="1"/>
</dbReference>
<dbReference type="EMBL" id="DVND01000100">
    <property type="protein sequence ID" value="HIU48463.1"/>
    <property type="molecule type" value="Genomic_DNA"/>
</dbReference>
<dbReference type="Proteomes" id="UP000824111">
    <property type="component" value="Unassembled WGS sequence"/>
</dbReference>
<sequence>YGEVDLTNNSHGPISGSIYFTDYAYAPRVPAPFYNLASGETRTVRMVFAPMREKRIAQTELVVALSNGVQIAQTVQLSFLAAKKAGADKPVIDGVLTPGEWRSGTAIFIDQADMVRTYTDYGGPADMSGKAYLMWDEEYLYVGAQVTDNIFSQTETDKYIWRGDMMQVGIFDRALEEDYRGQNFEIGLAQTQKGTEVYRYLGIGYKIGPVEAIEASVKNTGNITVYEAKIPWEEVFEGLVEIEDGKTITFSMLINDNDGTGRRGWLEYGSGIGAAKDPSLYLDLYLAGE</sequence>
<evidence type="ECO:0000313" key="2">
    <source>
        <dbReference type="EMBL" id="HIU48463.1"/>
    </source>
</evidence>
<comment type="caution">
    <text evidence="2">The sequence shown here is derived from an EMBL/GenBank/DDBJ whole genome shotgun (WGS) entry which is preliminary data.</text>
</comment>
<feature type="domain" description="Carbohydrate-binding" evidence="1">
    <location>
        <begin position="92"/>
        <end position="282"/>
    </location>
</feature>
<dbReference type="InterPro" id="IPR010502">
    <property type="entry name" value="Carb-bd_dom_fam9"/>
</dbReference>
<dbReference type="GO" id="GO:0030246">
    <property type="term" value="F:carbohydrate binding"/>
    <property type="evidence" value="ECO:0007669"/>
    <property type="project" value="InterPro"/>
</dbReference>
<reference evidence="2" key="2">
    <citation type="journal article" date="2021" name="PeerJ">
        <title>Extensive microbial diversity within the chicken gut microbiome revealed by metagenomics and culture.</title>
        <authorList>
            <person name="Gilroy R."/>
            <person name="Ravi A."/>
            <person name="Getino M."/>
            <person name="Pursley I."/>
            <person name="Horton D.L."/>
            <person name="Alikhan N.F."/>
            <person name="Baker D."/>
            <person name="Gharbi K."/>
            <person name="Hall N."/>
            <person name="Watson M."/>
            <person name="Adriaenssens E.M."/>
            <person name="Foster-Nyarko E."/>
            <person name="Jarju S."/>
            <person name="Secka A."/>
            <person name="Antonio M."/>
            <person name="Oren A."/>
            <person name="Chaudhuri R.R."/>
            <person name="La Ragione R."/>
            <person name="Hildebrand F."/>
            <person name="Pallen M.J."/>
        </authorList>
    </citation>
    <scope>NUCLEOTIDE SEQUENCE</scope>
    <source>
        <strain evidence="2">ChiSjej4B22-9803</strain>
    </source>
</reference>
<feature type="non-terminal residue" evidence="2">
    <location>
        <position position="1"/>
    </location>
</feature>